<name>A0A7Y9PJR7_9BACT</name>
<dbReference type="RefSeq" id="WP_179491656.1">
    <property type="nucleotide sequence ID" value="NZ_JACCCW010000002.1"/>
</dbReference>
<comment type="caution">
    <text evidence="1">The sequence shown here is derived from an EMBL/GenBank/DDBJ whole genome shotgun (WGS) entry which is preliminary data.</text>
</comment>
<dbReference type="AlphaFoldDB" id="A0A7Y9PJR7"/>
<evidence type="ECO:0000313" key="2">
    <source>
        <dbReference type="Proteomes" id="UP000589520"/>
    </source>
</evidence>
<organism evidence="1 2">
    <name type="scientific">Granulicella arctica</name>
    <dbReference type="NCBI Taxonomy" id="940613"/>
    <lineage>
        <taxon>Bacteria</taxon>
        <taxon>Pseudomonadati</taxon>
        <taxon>Acidobacteriota</taxon>
        <taxon>Terriglobia</taxon>
        <taxon>Terriglobales</taxon>
        <taxon>Acidobacteriaceae</taxon>
        <taxon>Granulicella</taxon>
    </lineage>
</organism>
<sequence length="152" mass="17495">MSSKLPVLKRIEVLYGLVEQMHSVALRQAVALVHEVETVIAEQSEQIRCARSDALEAMLHGNRENRALADVQREIGGRKRQQLEAVCRVRKIASDRAREDYDTSRLKSEQVKSIVESNQSAIQLIEDRRTQASSDDRFLSRLRWNQLRLDEV</sequence>
<accession>A0A7Y9PJR7</accession>
<dbReference type="EMBL" id="JACCCW010000002">
    <property type="protein sequence ID" value="NYF80343.1"/>
    <property type="molecule type" value="Genomic_DNA"/>
</dbReference>
<dbReference type="Proteomes" id="UP000589520">
    <property type="component" value="Unassembled WGS sequence"/>
</dbReference>
<dbReference type="GO" id="GO:0005840">
    <property type="term" value="C:ribosome"/>
    <property type="evidence" value="ECO:0007669"/>
    <property type="project" value="UniProtKB-KW"/>
</dbReference>
<keyword evidence="2" id="KW-1185">Reference proteome</keyword>
<keyword evidence="1" id="KW-0689">Ribosomal protein</keyword>
<evidence type="ECO:0000313" key="1">
    <source>
        <dbReference type="EMBL" id="NYF80343.1"/>
    </source>
</evidence>
<reference evidence="1 2" key="1">
    <citation type="submission" date="2020-07" db="EMBL/GenBank/DDBJ databases">
        <title>Genomic Encyclopedia of Type Strains, Phase IV (KMG-V): Genome sequencing to study the core and pangenomes of soil and plant-associated prokaryotes.</title>
        <authorList>
            <person name="Whitman W."/>
        </authorList>
    </citation>
    <scope>NUCLEOTIDE SEQUENCE [LARGE SCALE GENOMIC DNA]</scope>
    <source>
        <strain evidence="1 2">X4EP2</strain>
    </source>
</reference>
<proteinExistence type="predicted"/>
<protein>
    <submittedName>
        <fullName evidence="1">Ribosomal protein S3AE</fullName>
    </submittedName>
</protein>
<keyword evidence="1" id="KW-0687">Ribonucleoprotein</keyword>
<gene>
    <name evidence="1" type="ORF">HDF17_002663</name>
</gene>